<organism evidence="3 4">
    <name type="scientific">Actinoallomurus acaciae</name>
    <dbReference type="NCBI Taxonomy" id="502577"/>
    <lineage>
        <taxon>Bacteria</taxon>
        <taxon>Bacillati</taxon>
        <taxon>Actinomycetota</taxon>
        <taxon>Actinomycetes</taxon>
        <taxon>Streptosporangiales</taxon>
        <taxon>Thermomonosporaceae</taxon>
        <taxon>Actinoallomurus</taxon>
    </lineage>
</organism>
<dbReference type="SMART" id="SM00155">
    <property type="entry name" value="PLDc"/>
    <property type="match status" value="2"/>
</dbReference>
<dbReference type="EMBL" id="JBHLZP010000050">
    <property type="protein sequence ID" value="MFB9832492.1"/>
    <property type="molecule type" value="Genomic_DNA"/>
</dbReference>
<dbReference type="Proteomes" id="UP001589627">
    <property type="component" value="Unassembled WGS sequence"/>
</dbReference>
<dbReference type="PANTHER" id="PTHR21248">
    <property type="entry name" value="CARDIOLIPIN SYNTHASE"/>
    <property type="match status" value="1"/>
</dbReference>
<gene>
    <name evidence="3" type="ORF">ACFFNX_09860</name>
</gene>
<reference evidence="3 4" key="1">
    <citation type="submission" date="2024-09" db="EMBL/GenBank/DDBJ databases">
        <authorList>
            <person name="Sun Q."/>
            <person name="Mori K."/>
        </authorList>
    </citation>
    <scope>NUCLEOTIDE SEQUENCE [LARGE SCALE GENOMIC DNA]</scope>
    <source>
        <strain evidence="3 4">TBRC 0563</strain>
    </source>
</reference>
<keyword evidence="4" id="KW-1185">Reference proteome</keyword>
<dbReference type="InterPro" id="IPR001736">
    <property type="entry name" value="PLipase_D/transphosphatidylase"/>
</dbReference>
<feature type="region of interest" description="Disordered" evidence="1">
    <location>
        <begin position="660"/>
        <end position="719"/>
    </location>
</feature>
<dbReference type="InterPro" id="IPR025202">
    <property type="entry name" value="PLD-like_dom"/>
</dbReference>
<accession>A0ABV5YDF4</accession>
<evidence type="ECO:0000256" key="1">
    <source>
        <dbReference type="SAM" id="MobiDB-lite"/>
    </source>
</evidence>
<feature type="domain" description="PLD phosphodiesterase" evidence="2">
    <location>
        <begin position="558"/>
        <end position="585"/>
    </location>
</feature>
<protein>
    <submittedName>
        <fullName evidence="3">Phospholipase D-like domain-containing protein</fullName>
    </submittedName>
</protein>
<dbReference type="Pfam" id="PF13091">
    <property type="entry name" value="PLDc_2"/>
    <property type="match status" value="1"/>
</dbReference>
<dbReference type="Gene3D" id="3.30.870.10">
    <property type="entry name" value="Endonuclease Chain A"/>
    <property type="match status" value="2"/>
</dbReference>
<comment type="caution">
    <text evidence="3">The sequence shown here is derived from an EMBL/GenBank/DDBJ whole genome shotgun (WGS) entry which is preliminary data.</text>
</comment>
<proteinExistence type="predicted"/>
<dbReference type="SUPFAM" id="SSF56024">
    <property type="entry name" value="Phospholipase D/nuclease"/>
    <property type="match status" value="2"/>
</dbReference>
<name>A0ABV5YDF4_9ACTN</name>
<evidence type="ECO:0000313" key="3">
    <source>
        <dbReference type="EMBL" id="MFB9832492.1"/>
    </source>
</evidence>
<evidence type="ECO:0000313" key="4">
    <source>
        <dbReference type="Proteomes" id="UP001589627"/>
    </source>
</evidence>
<feature type="region of interest" description="Disordered" evidence="1">
    <location>
        <begin position="1"/>
        <end position="91"/>
    </location>
</feature>
<sequence>MITLGTRPGRPPGTPGGPAVLRAATEPRPTRLLVAEATRPDAPGATTPKPWSPPFRDEAWLGRVAPTEVSSGRGAAPGPAEDTTPTQPAETPYLDNIEAELREVSPGLEGSVWERTSGNALDASEDDPASWILQVPDSWGWSADDLGQQGPNKPGIKPFLAKLQDNISKAERSVDITTFGVPNVIFSPAGQFPDGQFAEAIGAGLKTAAAAAIVTGRRLKVRVLTGVVKADVTVSPWAFRDYLKQMIGTDSHAVDINVAAMTTRGGTSYNHTKFIVVDGTVAIHGGINWIKNFYIEDGSFSGRGYGGASPVTDLDMALRGPAAASAGKFLDVLWTWTINNASTRRRLGFGAWLATNNDKLDEGIPSLYKNVTPTPVGDLHVISVGSLGYGIQKNDPTSNYRPPDAANIDQAATDYWWWGSKSNNETNTDRDFMTVNPDANALRALIATAKKKIVLSQQDINGFAKFPLYHPLFDVRLLDALAAKLTAAIPVKVRIVISNPNKVGDFSNISDIEVAVKALFGRVRLRTASDADAQRVMEQHLQLATLRVSDQPTWPGDHSYRLHTKLVSVDDKAFYIGSRNVYPDTTQDHGFIIEDAVAAQQLNEKFLDQQWKYSRKAAIFDWEQQTPDATDSVTTGLRRDEVSGDVDQWLAHRITRALRVERSSEAPAPPAPDTAPRAEVRPAGNAALASATSEARSHPRNELNLPSAPAPTQSDQPLQHPQELVRGPHVDTDPDGIRWASSTRSALAPNGQEIPQDERSCVEVTVITST</sequence>
<dbReference type="PANTHER" id="PTHR21248:SF22">
    <property type="entry name" value="PHOSPHOLIPASE D"/>
    <property type="match status" value="1"/>
</dbReference>
<evidence type="ECO:0000259" key="2">
    <source>
        <dbReference type="PROSITE" id="PS50035"/>
    </source>
</evidence>
<dbReference type="PROSITE" id="PS50035">
    <property type="entry name" value="PLD"/>
    <property type="match status" value="2"/>
</dbReference>
<feature type="compositionally biased region" description="Polar residues" evidence="1">
    <location>
        <begin position="710"/>
        <end position="719"/>
    </location>
</feature>
<feature type="domain" description="PLD phosphodiesterase" evidence="2">
    <location>
        <begin position="266"/>
        <end position="293"/>
    </location>
</feature>
<dbReference type="RefSeq" id="WP_378198305.1">
    <property type="nucleotide sequence ID" value="NZ_JBHLZP010000050.1"/>
</dbReference>